<proteinExistence type="predicted"/>
<evidence type="ECO:0000313" key="1">
    <source>
        <dbReference type="EMBL" id="KAJ4446134.1"/>
    </source>
</evidence>
<gene>
    <name evidence="1" type="ORF">ANN_12826</name>
</gene>
<reference evidence="1 2" key="1">
    <citation type="journal article" date="2022" name="Allergy">
        <title>Genome assembly and annotation of Periplaneta americana reveal a comprehensive cockroach allergen profile.</title>
        <authorList>
            <person name="Wang L."/>
            <person name="Xiong Q."/>
            <person name="Saelim N."/>
            <person name="Wang L."/>
            <person name="Nong W."/>
            <person name="Wan A.T."/>
            <person name="Shi M."/>
            <person name="Liu X."/>
            <person name="Cao Q."/>
            <person name="Hui J.H.L."/>
            <person name="Sookrung N."/>
            <person name="Leung T.F."/>
            <person name="Tungtrongchitr A."/>
            <person name="Tsui S.K.W."/>
        </authorList>
    </citation>
    <scope>NUCLEOTIDE SEQUENCE [LARGE SCALE GENOMIC DNA]</scope>
    <source>
        <strain evidence="1">PWHHKU_190912</strain>
    </source>
</reference>
<organism evidence="1 2">
    <name type="scientific">Periplaneta americana</name>
    <name type="common">American cockroach</name>
    <name type="synonym">Blatta americana</name>
    <dbReference type="NCBI Taxonomy" id="6978"/>
    <lineage>
        <taxon>Eukaryota</taxon>
        <taxon>Metazoa</taxon>
        <taxon>Ecdysozoa</taxon>
        <taxon>Arthropoda</taxon>
        <taxon>Hexapoda</taxon>
        <taxon>Insecta</taxon>
        <taxon>Pterygota</taxon>
        <taxon>Neoptera</taxon>
        <taxon>Polyneoptera</taxon>
        <taxon>Dictyoptera</taxon>
        <taxon>Blattodea</taxon>
        <taxon>Blattoidea</taxon>
        <taxon>Blattidae</taxon>
        <taxon>Blattinae</taxon>
        <taxon>Periplaneta</taxon>
    </lineage>
</organism>
<comment type="caution">
    <text evidence="1">The sequence shown here is derived from an EMBL/GenBank/DDBJ whole genome shotgun (WGS) entry which is preliminary data.</text>
</comment>
<accession>A0ABQ8TJT7</accession>
<sequence length="209" mass="23389">MAGLCEGGNEPVGSLKAICKSMIAGLDHNFHQGKEVVGGSVQFSKSSRDWIYKKKYEKKTFEGRVQIRGHRWPVHALDIFPLKILAHQVGFMRMKCGPTAPQKSHTCRSNTSSLYLWAFTVPAAEMFSSVCERLRSVSDLLPDVRLFYLSKQGPDSSQAIVLAMPHNRIAQRRADWLYHVPPKRNELGNHPAEATLLLVLSVVRPPKVG</sequence>
<name>A0ABQ8TJT7_PERAM</name>
<keyword evidence="2" id="KW-1185">Reference proteome</keyword>
<dbReference type="Proteomes" id="UP001148838">
    <property type="component" value="Unassembled WGS sequence"/>
</dbReference>
<protein>
    <submittedName>
        <fullName evidence="1">Uncharacterized protein</fullName>
    </submittedName>
</protein>
<evidence type="ECO:0000313" key="2">
    <source>
        <dbReference type="Proteomes" id="UP001148838"/>
    </source>
</evidence>
<dbReference type="EMBL" id="JAJSOF020000009">
    <property type="protein sequence ID" value="KAJ4446134.1"/>
    <property type="molecule type" value="Genomic_DNA"/>
</dbReference>